<gene>
    <name evidence="2" type="ORF">EVAR_99680_1</name>
</gene>
<feature type="region of interest" description="Disordered" evidence="1">
    <location>
        <begin position="90"/>
        <end position="112"/>
    </location>
</feature>
<evidence type="ECO:0000313" key="3">
    <source>
        <dbReference type="Proteomes" id="UP000299102"/>
    </source>
</evidence>
<protein>
    <submittedName>
        <fullName evidence="2">Uncharacterized protein</fullName>
    </submittedName>
</protein>
<evidence type="ECO:0000256" key="1">
    <source>
        <dbReference type="SAM" id="MobiDB-lite"/>
    </source>
</evidence>
<accession>A0A4C1YKJ0</accession>
<comment type="caution">
    <text evidence="2">The sequence shown here is derived from an EMBL/GenBank/DDBJ whole genome shotgun (WGS) entry which is preliminary data.</text>
</comment>
<evidence type="ECO:0000313" key="2">
    <source>
        <dbReference type="EMBL" id="GBP74855.1"/>
    </source>
</evidence>
<name>A0A4C1YKJ0_EUMVA</name>
<dbReference type="EMBL" id="BGZK01001226">
    <property type="protein sequence ID" value="GBP74855.1"/>
    <property type="molecule type" value="Genomic_DNA"/>
</dbReference>
<keyword evidence="3" id="KW-1185">Reference proteome</keyword>
<feature type="region of interest" description="Disordered" evidence="1">
    <location>
        <begin position="50"/>
        <end position="74"/>
    </location>
</feature>
<dbReference type="Proteomes" id="UP000299102">
    <property type="component" value="Unassembled WGS sequence"/>
</dbReference>
<organism evidence="2 3">
    <name type="scientific">Eumeta variegata</name>
    <name type="common">Bagworm moth</name>
    <name type="synonym">Eumeta japonica</name>
    <dbReference type="NCBI Taxonomy" id="151549"/>
    <lineage>
        <taxon>Eukaryota</taxon>
        <taxon>Metazoa</taxon>
        <taxon>Ecdysozoa</taxon>
        <taxon>Arthropoda</taxon>
        <taxon>Hexapoda</taxon>
        <taxon>Insecta</taxon>
        <taxon>Pterygota</taxon>
        <taxon>Neoptera</taxon>
        <taxon>Endopterygota</taxon>
        <taxon>Lepidoptera</taxon>
        <taxon>Glossata</taxon>
        <taxon>Ditrysia</taxon>
        <taxon>Tineoidea</taxon>
        <taxon>Psychidae</taxon>
        <taxon>Oiketicinae</taxon>
        <taxon>Eumeta</taxon>
    </lineage>
</organism>
<dbReference type="AlphaFoldDB" id="A0A4C1YKJ0"/>
<reference evidence="2 3" key="1">
    <citation type="journal article" date="2019" name="Commun. Biol.">
        <title>The bagworm genome reveals a unique fibroin gene that provides high tensile strength.</title>
        <authorList>
            <person name="Kono N."/>
            <person name="Nakamura H."/>
            <person name="Ohtoshi R."/>
            <person name="Tomita M."/>
            <person name="Numata K."/>
            <person name="Arakawa K."/>
        </authorList>
    </citation>
    <scope>NUCLEOTIDE SEQUENCE [LARGE SCALE GENOMIC DNA]</scope>
</reference>
<sequence length="112" mass="12545">MERPTRPDAISRHDLYKQNLFNFLGEIPFAETCHTSNISRHDLYLNRDLGPRSIPHRTPAVPQNKGAISQGGGHDERGYIINLINSVAGRAPERPTRTPLSALKDAPTRDYS</sequence>
<proteinExistence type="predicted"/>